<dbReference type="PANTHER" id="PTHR22794">
    <property type="entry name" value="THAP DOMAIN PROTEIN 11"/>
    <property type="match status" value="1"/>
</dbReference>
<dbReference type="InterPro" id="IPR018857">
    <property type="entry name" value="TORC1_cplx_su_TCO89"/>
</dbReference>
<feature type="compositionally biased region" description="Polar residues" evidence="1">
    <location>
        <begin position="248"/>
        <end position="258"/>
    </location>
</feature>
<protein>
    <submittedName>
        <fullName evidence="2">Target of rapamycin complex 1 subunit TCO89</fullName>
    </submittedName>
</protein>
<dbReference type="VEuPathDB" id="FungiDB:KLMA_60345"/>
<feature type="compositionally biased region" description="Polar residues" evidence="1">
    <location>
        <begin position="30"/>
        <end position="47"/>
    </location>
</feature>
<evidence type="ECO:0000256" key="1">
    <source>
        <dbReference type="SAM" id="MobiDB-lite"/>
    </source>
</evidence>
<dbReference type="Pfam" id="PF10452">
    <property type="entry name" value="TCO89"/>
    <property type="match status" value="1"/>
</dbReference>
<feature type="compositionally biased region" description="Low complexity" evidence="1">
    <location>
        <begin position="376"/>
        <end position="388"/>
    </location>
</feature>
<evidence type="ECO:0000313" key="3">
    <source>
        <dbReference type="Proteomes" id="UP000065495"/>
    </source>
</evidence>
<feature type="compositionally biased region" description="Low complexity" evidence="1">
    <location>
        <begin position="506"/>
        <end position="520"/>
    </location>
</feature>
<feature type="compositionally biased region" description="Polar residues" evidence="1">
    <location>
        <begin position="533"/>
        <end position="553"/>
    </location>
</feature>
<feature type="region of interest" description="Disordered" evidence="1">
    <location>
        <begin position="190"/>
        <end position="258"/>
    </location>
</feature>
<dbReference type="GO" id="GO:0000329">
    <property type="term" value="C:fungal-type vacuole membrane"/>
    <property type="evidence" value="ECO:0007669"/>
    <property type="project" value="TreeGrafter"/>
</dbReference>
<evidence type="ECO:0000313" key="2">
    <source>
        <dbReference type="EMBL" id="BAO41636.1"/>
    </source>
</evidence>
<dbReference type="GO" id="GO:0031929">
    <property type="term" value="P:TOR signaling"/>
    <property type="evidence" value="ECO:0007669"/>
    <property type="project" value="InterPro"/>
</dbReference>
<feature type="compositionally biased region" description="Basic and acidic residues" evidence="1">
    <location>
        <begin position="231"/>
        <end position="246"/>
    </location>
</feature>
<dbReference type="PANTHER" id="PTHR22794:SF2">
    <property type="entry name" value="THAP DOMAIN-CONTAINING PROTEIN 11"/>
    <property type="match status" value="1"/>
</dbReference>
<feature type="region of interest" description="Disordered" evidence="1">
    <location>
        <begin position="1"/>
        <end position="83"/>
    </location>
</feature>
<gene>
    <name evidence="2" type="primary">TCO89</name>
    <name evidence="2" type="ORF">KLMA_60345</name>
</gene>
<dbReference type="OrthoDB" id="5430106at2759"/>
<organism evidence="2 3">
    <name type="scientific">Kluyveromyces marxianus (strain DMKU3-1042 / BCC 29191 / NBRC 104275)</name>
    <name type="common">Yeast</name>
    <name type="synonym">Candida kefyr</name>
    <dbReference type="NCBI Taxonomy" id="1003335"/>
    <lineage>
        <taxon>Eukaryota</taxon>
        <taxon>Fungi</taxon>
        <taxon>Dikarya</taxon>
        <taxon>Ascomycota</taxon>
        <taxon>Saccharomycotina</taxon>
        <taxon>Saccharomycetes</taxon>
        <taxon>Saccharomycetales</taxon>
        <taxon>Saccharomycetaceae</taxon>
        <taxon>Kluyveromyces</taxon>
    </lineage>
</organism>
<proteinExistence type="predicted"/>
<sequence length="764" mass="86199">MATSVRAKPLKTKSDTSLTQYTKAKKGSKQKQFSVSSRSKSNASFRNFQKLHRVSSQEAINKGLQDPMKKSRSSESLNKRRVHSGLSMTALVRTRSHPVVLHPHSHSLKHKGLMSGKGNGGSNIILDFHDSGDNEDESATDEEVESFTDEGDAEYAYEIDDMNNGDEAQKKLSQKSSHHSLHGFQDKAATLRMDGNRPIQRALSYKPPSRLRNRVDTYDDQISADATGSDSGDKIDNNPHNEHDDVIDSNNQDGSFNANSLRRQGQHIFNFPHEESGAQQNQLQQKQQYRNQSGVSLHEDLIRNDALVKEEENNQDSHIQNINVERKGKEFEDTIPEAVSPTQNGTKETPHDAENSNNTGNRNNRNETKDDDGYNDDNNNSKNGNNVSKNDDDDDDDDVTLNPARATVEAQASEQYVPDMILSQSTGMEKRFDQLSRQSSLAWINTSDHPAERGVKIQNDKSNTFNYINQDLAASIKEETIDESVQQQQQLIMLQKQKQQHKATKSDFSTSISSLTSHLTRPVSRDHMLRGGPSSQSRNGQPSLYKQPSFNENEVSNSMTDFSSFLQYADVGGDSRTQQKLWLQRENSIQDLTSQNVFSDSIFLAANVEVRREFERISREYTNVRRFSNPLVESISRISQQQSIEIHKHKKTTPSKLSGNFYNVDNGKTKITKLGESLPSGSKMEVQRILTKLWNTSTQEFHKDENPLMNRGSELLASQTSGTYRSMRPSRIASSQHQRAVNSLHPTTRAVNRRMEYVLGQQHS</sequence>
<feature type="region of interest" description="Disordered" evidence="1">
    <location>
        <begin position="309"/>
        <end position="400"/>
    </location>
</feature>
<dbReference type="EMBL" id="AP012218">
    <property type="protein sequence ID" value="BAO41636.1"/>
    <property type="molecule type" value="Genomic_DNA"/>
</dbReference>
<reference evidence="2 3" key="1">
    <citation type="journal article" date="2015" name="Biotechnol. Biofuels">
        <title>Genetic basis of the highly efficient yeast Kluyveromyces marxianus: complete genome sequence and transcriptome analyses.</title>
        <authorList>
            <person name="Lertwattanasakul N."/>
            <person name="Kosaka T."/>
            <person name="Hosoyama A."/>
            <person name="Suzuki Y."/>
            <person name="Rodrussamee N."/>
            <person name="Matsutani M."/>
            <person name="Murata M."/>
            <person name="Fujimoto N."/>
            <person name="Suprayogi"/>
            <person name="Tsuchikane K."/>
            <person name="Limtong S."/>
            <person name="Fujita N."/>
            <person name="Yamada M."/>
        </authorList>
    </citation>
    <scope>NUCLEOTIDE SEQUENCE [LARGE SCALE GENOMIC DNA]</scope>
    <source>
        <strain evidence="3">DMKU3-1042 / BCC 29191 / NBRC 104275</strain>
    </source>
</reference>
<dbReference type="RefSeq" id="XP_022677419.1">
    <property type="nucleotide sequence ID" value="XM_022821013.1"/>
</dbReference>
<dbReference type="KEGG" id="kmx:KLMA_60345"/>
<name>W0TFN2_KLUMD</name>
<feature type="region of interest" description="Disordered" evidence="1">
    <location>
        <begin position="502"/>
        <end position="553"/>
    </location>
</feature>
<dbReference type="AlphaFoldDB" id="W0TFN2"/>
<dbReference type="GeneID" id="34717562"/>
<accession>W0TFN2</accession>
<dbReference type="Proteomes" id="UP000065495">
    <property type="component" value="Chromosome 6"/>
</dbReference>
<dbReference type="GO" id="GO:0031931">
    <property type="term" value="C:TORC1 complex"/>
    <property type="evidence" value="ECO:0007669"/>
    <property type="project" value="InterPro"/>
</dbReference>